<evidence type="ECO:0000256" key="11">
    <source>
        <dbReference type="ARBA" id="ARBA00041879"/>
    </source>
</evidence>
<accession>E9G6X6</accession>
<protein>
    <recommendedName>
        <fullName evidence="10">Mitochondrial thiamine pyrophosphate carrier</fullName>
    </recommendedName>
    <alternativeName>
        <fullName evidence="11">Solute carrier family 25 member 19</fullName>
    </alternativeName>
</protein>
<dbReference type="Proteomes" id="UP000000305">
    <property type="component" value="Unassembled WGS sequence"/>
</dbReference>
<reference evidence="15 16" key="1">
    <citation type="journal article" date="2011" name="Science">
        <title>The ecoresponsive genome of Daphnia pulex.</title>
        <authorList>
            <person name="Colbourne J.K."/>
            <person name="Pfrender M.E."/>
            <person name="Gilbert D."/>
            <person name="Thomas W.K."/>
            <person name="Tucker A."/>
            <person name="Oakley T.H."/>
            <person name="Tokishita S."/>
            <person name="Aerts A."/>
            <person name="Arnold G.J."/>
            <person name="Basu M.K."/>
            <person name="Bauer D.J."/>
            <person name="Caceres C.E."/>
            <person name="Carmel L."/>
            <person name="Casola C."/>
            <person name="Choi J.H."/>
            <person name="Detter J.C."/>
            <person name="Dong Q."/>
            <person name="Dusheyko S."/>
            <person name="Eads B.D."/>
            <person name="Frohlich T."/>
            <person name="Geiler-Samerotte K.A."/>
            <person name="Gerlach D."/>
            <person name="Hatcher P."/>
            <person name="Jogdeo S."/>
            <person name="Krijgsveld J."/>
            <person name="Kriventseva E.V."/>
            <person name="Kultz D."/>
            <person name="Laforsch C."/>
            <person name="Lindquist E."/>
            <person name="Lopez J."/>
            <person name="Manak J.R."/>
            <person name="Muller J."/>
            <person name="Pangilinan J."/>
            <person name="Patwardhan R.P."/>
            <person name="Pitluck S."/>
            <person name="Pritham E.J."/>
            <person name="Rechtsteiner A."/>
            <person name="Rho M."/>
            <person name="Rogozin I.B."/>
            <person name="Sakarya O."/>
            <person name="Salamov A."/>
            <person name="Schaack S."/>
            <person name="Shapiro H."/>
            <person name="Shiga Y."/>
            <person name="Skalitzky C."/>
            <person name="Smith Z."/>
            <person name="Souvorov A."/>
            <person name="Sung W."/>
            <person name="Tang Z."/>
            <person name="Tsuchiya D."/>
            <person name="Tu H."/>
            <person name="Vos H."/>
            <person name="Wang M."/>
            <person name="Wolf Y.I."/>
            <person name="Yamagata H."/>
            <person name="Yamada T."/>
            <person name="Ye Y."/>
            <person name="Shaw J.R."/>
            <person name="Andrews J."/>
            <person name="Crease T.J."/>
            <person name="Tang H."/>
            <person name="Lucas S.M."/>
            <person name="Robertson H.M."/>
            <person name="Bork P."/>
            <person name="Koonin E.V."/>
            <person name="Zdobnov E.M."/>
            <person name="Grigoriev I.V."/>
            <person name="Lynch M."/>
            <person name="Boore J.L."/>
        </authorList>
    </citation>
    <scope>NUCLEOTIDE SEQUENCE [LARGE SCALE GENOMIC DNA]</scope>
</reference>
<feature type="repeat" description="Solcar" evidence="13">
    <location>
        <begin position="210"/>
        <end position="298"/>
    </location>
</feature>
<gene>
    <name evidence="15" type="ORF">DAPPUDRAFT_222900</name>
</gene>
<evidence type="ECO:0000256" key="8">
    <source>
        <dbReference type="ARBA" id="ARBA00023136"/>
    </source>
</evidence>
<dbReference type="SUPFAM" id="SSF103506">
    <property type="entry name" value="Mitochondrial carrier"/>
    <property type="match status" value="1"/>
</dbReference>
<keyword evidence="4 13" id="KW-0812">Transmembrane</keyword>
<proteinExistence type="inferred from homology"/>
<comment type="function">
    <text evidence="9">Mitochondrial transporter mediating uptake of thiamine diphosphate into mitochondria. It is not clear if the antiporter activity is affected by the membrane potential or by the proton electrochemical gradient.</text>
</comment>
<evidence type="ECO:0000313" key="16">
    <source>
        <dbReference type="Proteomes" id="UP000000305"/>
    </source>
</evidence>
<dbReference type="OrthoDB" id="18574at2759"/>
<dbReference type="PhylomeDB" id="E9G6X6"/>
<dbReference type="STRING" id="6669.E9G6X6"/>
<evidence type="ECO:0000256" key="7">
    <source>
        <dbReference type="ARBA" id="ARBA00023128"/>
    </source>
</evidence>
<dbReference type="PRINTS" id="PR00926">
    <property type="entry name" value="MITOCARRIER"/>
</dbReference>
<feature type="repeat" description="Solcar" evidence="13">
    <location>
        <begin position="115"/>
        <end position="201"/>
    </location>
</feature>
<dbReference type="InParanoid" id="E9G6X6"/>
<dbReference type="FunFam" id="1.50.40.10:FF:000011">
    <property type="entry name" value="Mitochondrial thiamine pyrophosphate carrier 1"/>
    <property type="match status" value="1"/>
</dbReference>
<evidence type="ECO:0000256" key="3">
    <source>
        <dbReference type="ARBA" id="ARBA00022448"/>
    </source>
</evidence>
<dbReference type="PROSITE" id="PS50920">
    <property type="entry name" value="SOLCAR"/>
    <property type="match status" value="3"/>
</dbReference>
<dbReference type="HOGENOM" id="CLU_015166_10_3_1"/>
<evidence type="ECO:0000256" key="13">
    <source>
        <dbReference type="PROSITE-ProRule" id="PRU00282"/>
    </source>
</evidence>
<evidence type="ECO:0000256" key="1">
    <source>
        <dbReference type="ARBA" id="ARBA00004225"/>
    </source>
</evidence>
<dbReference type="InterPro" id="IPR018108">
    <property type="entry name" value="MCP_transmembrane"/>
</dbReference>
<dbReference type="GO" id="GO:0015234">
    <property type="term" value="F:thiamine transmembrane transporter activity"/>
    <property type="evidence" value="ECO:0000318"/>
    <property type="project" value="GO_Central"/>
</dbReference>
<comment type="similarity">
    <text evidence="2 14">Belongs to the mitochondrial carrier (TC 2.A.29) family.</text>
</comment>
<dbReference type="AlphaFoldDB" id="E9G6X6"/>
<sequence length="309" mass="34134">MEASEKKRKRTVISERGFSGAIGGSLTRAMCQPFDVLKIRFQVQIEPISKTNSSAVYRGIFQGLQHIVKSEGWTALWKGHVAAQALSATFGFVQFGLFEGITTYAFEKSPALNSVQSGVNFSAGFGSGCLATIISFPFDTIRTRLIVQGEPKIYKGVIDVVSKMWANEGALSLYHGLSPTLIQMGPYIGCQFAMYKFLVEIYDQAMEEKSAGLKSLTCGAVAGAFAKTLVYPLDLGKKRMQLQGFCDRHQYKGLFDCLATTVRNEGLAALLKGLSPSLLKAVFSSALQFYFYEITLEFLTRSRFEYIQK</sequence>
<dbReference type="Gene3D" id="1.50.40.10">
    <property type="entry name" value="Mitochondrial carrier domain"/>
    <property type="match status" value="1"/>
</dbReference>
<dbReference type="PANTHER" id="PTHR24089">
    <property type="entry name" value="SOLUTE CARRIER FAMILY 25"/>
    <property type="match status" value="1"/>
</dbReference>
<evidence type="ECO:0000256" key="5">
    <source>
        <dbReference type="ARBA" id="ARBA00022737"/>
    </source>
</evidence>
<dbReference type="Pfam" id="PF00153">
    <property type="entry name" value="Mito_carr"/>
    <property type="match status" value="3"/>
</dbReference>
<comment type="subcellular location">
    <subcellularLocation>
        <location evidence="1">Mitochondrion membrane</location>
        <topology evidence="1">Multi-pass membrane protein</topology>
    </subcellularLocation>
</comment>
<dbReference type="OMA" id="MYVCYGA"/>
<dbReference type="GO" id="GO:0005743">
    <property type="term" value="C:mitochondrial inner membrane"/>
    <property type="evidence" value="ECO:0000318"/>
    <property type="project" value="GO_Central"/>
</dbReference>
<evidence type="ECO:0000256" key="9">
    <source>
        <dbReference type="ARBA" id="ARBA00037549"/>
    </source>
</evidence>
<dbReference type="EMBL" id="GL732534">
    <property type="protein sequence ID" value="EFX84738.1"/>
    <property type="molecule type" value="Genomic_DNA"/>
</dbReference>
<keyword evidence="5" id="KW-0677">Repeat</keyword>
<comment type="catalytic activity">
    <reaction evidence="12">
        <text>thiamine phosphate(out) + thiamine diphosphate(in) = thiamine phosphate(in) + thiamine diphosphate(out)</text>
        <dbReference type="Rhea" id="RHEA:73383"/>
        <dbReference type="ChEBI" id="CHEBI:37575"/>
        <dbReference type="ChEBI" id="CHEBI:58937"/>
    </reaction>
</comment>
<feature type="repeat" description="Solcar" evidence="13">
    <location>
        <begin position="11"/>
        <end position="104"/>
    </location>
</feature>
<dbReference type="KEGG" id="dpx:DAPPUDRAFT_222900"/>
<evidence type="ECO:0000256" key="14">
    <source>
        <dbReference type="RuleBase" id="RU000488"/>
    </source>
</evidence>
<dbReference type="eggNOG" id="KOG0752">
    <property type="taxonomic scope" value="Eukaryota"/>
</dbReference>
<evidence type="ECO:0000256" key="6">
    <source>
        <dbReference type="ARBA" id="ARBA00022989"/>
    </source>
</evidence>
<dbReference type="GO" id="GO:0090422">
    <property type="term" value="F:thiamine pyrophosphate transmembrane transporter activity"/>
    <property type="evidence" value="ECO:0007669"/>
    <property type="project" value="UniProtKB-ARBA"/>
</dbReference>
<evidence type="ECO:0000256" key="2">
    <source>
        <dbReference type="ARBA" id="ARBA00006375"/>
    </source>
</evidence>
<dbReference type="InterPro" id="IPR023395">
    <property type="entry name" value="MCP_dom_sf"/>
</dbReference>
<dbReference type="GO" id="GO:0030974">
    <property type="term" value="P:thiamine pyrophosphate transmembrane transport"/>
    <property type="evidence" value="ECO:0000318"/>
    <property type="project" value="GO_Central"/>
</dbReference>
<evidence type="ECO:0000256" key="10">
    <source>
        <dbReference type="ARBA" id="ARBA00040836"/>
    </source>
</evidence>
<keyword evidence="7" id="KW-0496">Mitochondrion</keyword>
<dbReference type="InterPro" id="IPR002067">
    <property type="entry name" value="MCP"/>
</dbReference>
<evidence type="ECO:0000313" key="15">
    <source>
        <dbReference type="EMBL" id="EFX84738.1"/>
    </source>
</evidence>
<dbReference type="FunCoup" id="E9G6X6">
    <property type="interactions" value="426"/>
</dbReference>
<evidence type="ECO:0000256" key="4">
    <source>
        <dbReference type="ARBA" id="ARBA00022692"/>
    </source>
</evidence>
<keyword evidence="8 13" id="KW-0472">Membrane</keyword>
<keyword evidence="16" id="KW-1185">Reference proteome</keyword>
<organism evidence="15 16">
    <name type="scientific">Daphnia pulex</name>
    <name type="common">Water flea</name>
    <dbReference type="NCBI Taxonomy" id="6669"/>
    <lineage>
        <taxon>Eukaryota</taxon>
        <taxon>Metazoa</taxon>
        <taxon>Ecdysozoa</taxon>
        <taxon>Arthropoda</taxon>
        <taxon>Crustacea</taxon>
        <taxon>Branchiopoda</taxon>
        <taxon>Diplostraca</taxon>
        <taxon>Cladocera</taxon>
        <taxon>Anomopoda</taxon>
        <taxon>Daphniidae</taxon>
        <taxon>Daphnia</taxon>
    </lineage>
</organism>
<evidence type="ECO:0000256" key="12">
    <source>
        <dbReference type="ARBA" id="ARBA00050799"/>
    </source>
</evidence>
<name>E9G6X6_DAPPU</name>
<keyword evidence="6" id="KW-1133">Transmembrane helix</keyword>
<keyword evidence="3 14" id="KW-0813">Transport</keyword>